<dbReference type="InterPro" id="IPR010559">
    <property type="entry name" value="Sig_transdc_His_kin_internal"/>
</dbReference>
<evidence type="ECO:0000256" key="5">
    <source>
        <dbReference type="SAM" id="Phobius"/>
    </source>
</evidence>
<evidence type="ECO:0000256" key="2">
    <source>
        <dbReference type="ARBA" id="ARBA00022553"/>
    </source>
</evidence>
<dbReference type="InterPro" id="IPR050640">
    <property type="entry name" value="Bact_2-comp_sensor_kinase"/>
</dbReference>
<evidence type="ECO:0000256" key="3">
    <source>
        <dbReference type="ARBA" id="ARBA00022679"/>
    </source>
</evidence>
<dbReference type="Pfam" id="PF02518">
    <property type="entry name" value="HATPase_c"/>
    <property type="match status" value="1"/>
</dbReference>
<dbReference type="EMBL" id="QGQD01000097">
    <property type="protein sequence ID" value="TLC98277.1"/>
    <property type="molecule type" value="Genomic_DNA"/>
</dbReference>
<dbReference type="GO" id="GO:0016020">
    <property type="term" value="C:membrane"/>
    <property type="evidence" value="ECO:0007669"/>
    <property type="project" value="UniProtKB-SubCell"/>
</dbReference>
<name>A0A4V6HRA3_9FIRM</name>
<protein>
    <submittedName>
        <fullName evidence="7">Sensor histidine kinase YpdA</fullName>
        <ecNumber evidence="7">2.7.13.3</ecNumber>
    </submittedName>
</protein>
<feature type="transmembrane region" description="Helical" evidence="5">
    <location>
        <begin position="280"/>
        <end position="300"/>
    </location>
</feature>
<dbReference type="RefSeq" id="WP_138003854.1">
    <property type="nucleotide sequence ID" value="NZ_QGQD01000097.1"/>
</dbReference>
<dbReference type="PANTHER" id="PTHR34220">
    <property type="entry name" value="SENSOR HISTIDINE KINASE YPDA"/>
    <property type="match status" value="1"/>
</dbReference>
<dbReference type="STRING" id="180332.GCA_000797495_03756"/>
<dbReference type="Proteomes" id="UP000306509">
    <property type="component" value="Unassembled WGS sequence"/>
</dbReference>
<dbReference type="InterPro" id="IPR003594">
    <property type="entry name" value="HATPase_dom"/>
</dbReference>
<dbReference type="AlphaFoldDB" id="A0A4V6HRA3"/>
<dbReference type="PROSITE" id="PS50885">
    <property type="entry name" value="HAMP"/>
    <property type="match status" value="1"/>
</dbReference>
<sequence>MNKKNSASIQSKFFLSSAGIAIAFMVVLLLSTSFIFYKHFIALETNSALRQLDYISSQLDYYLTSTKNYSKTIIIDNTVQSLMRKYKDNNTAFNADDKRNITAQINRIVQATPFIHAVTIYSSEKDMVATTEIYPYDTSLDDVPVDTESVWVLRTKHPQTNRYQNMEAVSLVRPFYHYQTASLLGYIEISIPEHTISQIYRDKITETNHIFMADETGNVRSSDNSISLGSQYDSFSLLKPTTGDESRFTSHSIILYKYFPTLDWYIINEINLLDFIKPTMFLFFITMMITLICIAVCIYVSHKVSHTISSPIDHLIHHTRTIKEGNWTPVQEECSDTEIGELFKAFNSMIAAQEKLKNDLLESQKMKTKISLDLLQQQVNPHFLYNTLDNICSLAEIDEKETLIDIVMNLSTFYREGLSNGKFYITIKEELEITEAYLHIMQVRYFNKFDYYIHCPVYLYEYPCLKLLLQPIVENSIYHGIKELEYKGVLEIMVTEYTDAIRIVVQDNGIGFSKDAYDQIWQAGSDHFGIKNIHQRIQLYYGTEYGLEIANRPEGGCVTTITIGKEAANQNDLKSADR</sequence>
<dbReference type="EC" id="2.7.13.3" evidence="7"/>
<reference evidence="7 8" key="1">
    <citation type="journal article" date="2019" name="Anaerobe">
        <title>Detection of Robinsoniella peoriensis in multiple bone samples of a trauma patient.</title>
        <authorList>
            <person name="Schrottner P."/>
            <person name="Hartwich K."/>
            <person name="Bunk B."/>
            <person name="Schober I."/>
            <person name="Helbig S."/>
            <person name="Rudolph W.W."/>
            <person name="Gunzer F."/>
        </authorList>
    </citation>
    <scope>NUCLEOTIDE SEQUENCE [LARGE SCALE GENOMIC DNA]</scope>
    <source>
        <strain evidence="7 8">DSM 106044</strain>
    </source>
</reference>
<keyword evidence="5" id="KW-0472">Membrane</keyword>
<feature type="transmembrane region" description="Helical" evidence="5">
    <location>
        <begin position="12"/>
        <end position="37"/>
    </location>
</feature>
<evidence type="ECO:0000313" key="7">
    <source>
        <dbReference type="EMBL" id="TLC98277.1"/>
    </source>
</evidence>
<dbReference type="Gene3D" id="6.10.340.10">
    <property type="match status" value="1"/>
</dbReference>
<feature type="domain" description="HAMP" evidence="6">
    <location>
        <begin position="306"/>
        <end position="358"/>
    </location>
</feature>
<evidence type="ECO:0000313" key="8">
    <source>
        <dbReference type="Proteomes" id="UP000306509"/>
    </source>
</evidence>
<organism evidence="7 8">
    <name type="scientific">Robinsoniella peoriensis</name>
    <dbReference type="NCBI Taxonomy" id="180332"/>
    <lineage>
        <taxon>Bacteria</taxon>
        <taxon>Bacillati</taxon>
        <taxon>Bacillota</taxon>
        <taxon>Clostridia</taxon>
        <taxon>Lachnospirales</taxon>
        <taxon>Lachnospiraceae</taxon>
        <taxon>Robinsoniella</taxon>
    </lineage>
</organism>
<dbReference type="InterPro" id="IPR036890">
    <property type="entry name" value="HATPase_C_sf"/>
</dbReference>
<dbReference type="Gene3D" id="3.30.565.10">
    <property type="entry name" value="Histidine kinase-like ATPase, C-terminal domain"/>
    <property type="match status" value="1"/>
</dbReference>
<dbReference type="InterPro" id="IPR003660">
    <property type="entry name" value="HAMP_dom"/>
</dbReference>
<keyword evidence="5" id="KW-1133">Transmembrane helix</keyword>
<evidence type="ECO:0000256" key="4">
    <source>
        <dbReference type="ARBA" id="ARBA00022777"/>
    </source>
</evidence>
<dbReference type="Pfam" id="PF06580">
    <property type="entry name" value="His_kinase"/>
    <property type="match status" value="1"/>
</dbReference>
<evidence type="ECO:0000259" key="6">
    <source>
        <dbReference type="PROSITE" id="PS50885"/>
    </source>
</evidence>
<keyword evidence="4 7" id="KW-0418">Kinase</keyword>
<keyword evidence="5" id="KW-0812">Transmembrane</keyword>
<gene>
    <name evidence="7" type="primary">ypdA_35</name>
    <name evidence="7" type="ORF">DSM106044_04792</name>
</gene>
<dbReference type="Pfam" id="PF00672">
    <property type="entry name" value="HAMP"/>
    <property type="match status" value="1"/>
</dbReference>
<dbReference type="GO" id="GO:0000155">
    <property type="term" value="F:phosphorelay sensor kinase activity"/>
    <property type="evidence" value="ECO:0007669"/>
    <property type="project" value="InterPro"/>
</dbReference>
<accession>A0A4V6HRA3</accession>
<dbReference type="SUPFAM" id="SSF55874">
    <property type="entry name" value="ATPase domain of HSP90 chaperone/DNA topoisomerase II/histidine kinase"/>
    <property type="match status" value="1"/>
</dbReference>
<keyword evidence="8" id="KW-1185">Reference proteome</keyword>
<evidence type="ECO:0000256" key="1">
    <source>
        <dbReference type="ARBA" id="ARBA00004370"/>
    </source>
</evidence>
<dbReference type="CDD" id="cd06225">
    <property type="entry name" value="HAMP"/>
    <property type="match status" value="1"/>
</dbReference>
<proteinExistence type="predicted"/>
<dbReference type="SUPFAM" id="SSF158472">
    <property type="entry name" value="HAMP domain-like"/>
    <property type="match status" value="1"/>
</dbReference>
<keyword evidence="2" id="KW-0597">Phosphoprotein</keyword>
<comment type="subcellular location">
    <subcellularLocation>
        <location evidence="1">Membrane</location>
    </subcellularLocation>
</comment>
<keyword evidence="3 7" id="KW-0808">Transferase</keyword>
<dbReference type="PANTHER" id="PTHR34220:SF7">
    <property type="entry name" value="SENSOR HISTIDINE KINASE YPDA"/>
    <property type="match status" value="1"/>
</dbReference>
<comment type="caution">
    <text evidence="7">The sequence shown here is derived from an EMBL/GenBank/DDBJ whole genome shotgun (WGS) entry which is preliminary data.</text>
</comment>